<accession>A0A3Q0ITI9</accession>
<dbReference type="KEGG" id="dci:103509455"/>
<name>A0A3Q0ITI9_DIACI</name>
<keyword evidence="1" id="KW-1185">Reference proteome</keyword>
<reference evidence="2" key="1">
    <citation type="submission" date="2025-08" db="UniProtKB">
        <authorList>
            <consortium name="RefSeq"/>
        </authorList>
    </citation>
    <scope>IDENTIFICATION</scope>
</reference>
<dbReference type="Proteomes" id="UP000079169">
    <property type="component" value="Unplaced"/>
</dbReference>
<dbReference type="AlphaFoldDB" id="A0A3Q0ITI9"/>
<proteinExistence type="predicted"/>
<dbReference type="InterPro" id="IPR027417">
    <property type="entry name" value="P-loop_NTPase"/>
</dbReference>
<dbReference type="RefSeq" id="XP_026679582.1">
    <property type="nucleotide sequence ID" value="XM_026823781.1"/>
</dbReference>
<dbReference type="PaxDb" id="121845-A0A3Q0ITI9"/>
<sequence>MSSRKNYLIIGLSGVTCGGKSTLAAKLAAHFPPGAVTLAGLDNYFWVDDLSRLDYLPQIDHYDFDKIESLDIERYYADVQAIIERFTRNPHLSARDQILILDGFLLFNEPRLLALCTLKYDFSLPYEVAKRRRETRVYEPPDVPGYFDQVAWPAYLKHSAEIKALRTEHGIVTLDGTEDAEVIFQRVLTDVENALKERFLITIAVHFVPTAGTDHHGTAQMPPNYLIIGLSGVTCGGKSTLAAKLAAHFPAGVVTILLQDRYFWADKGRMDYLTAIGHHDYEQVKCVDFDRYLGDALKVIDRFTRNPHLSARDQILILDGFLLFNEPRLLALCRLKYDFSLPYNVAKSRREARFYLHPDKPGYFDQAVWPAYLKHSAEIAALRTEGIVTLDGTEEAEKIFRSVLKDVENLLTGC</sequence>
<protein>
    <submittedName>
        <fullName evidence="2">Uncharacterized protein LOC103509455</fullName>
    </submittedName>
</protein>
<dbReference type="PANTHER" id="PTHR10285">
    <property type="entry name" value="URIDINE KINASE"/>
    <property type="match status" value="1"/>
</dbReference>
<evidence type="ECO:0000313" key="1">
    <source>
        <dbReference type="Proteomes" id="UP000079169"/>
    </source>
</evidence>
<organism evidence="1 2">
    <name type="scientific">Diaphorina citri</name>
    <name type="common">Asian citrus psyllid</name>
    <dbReference type="NCBI Taxonomy" id="121845"/>
    <lineage>
        <taxon>Eukaryota</taxon>
        <taxon>Metazoa</taxon>
        <taxon>Ecdysozoa</taxon>
        <taxon>Arthropoda</taxon>
        <taxon>Hexapoda</taxon>
        <taxon>Insecta</taxon>
        <taxon>Pterygota</taxon>
        <taxon>Neoptera</taxon>
        <taxon>Paraneoptera</taxon>
        <taxon>Hemiptera</taxon>
        <taxon>Sternorrhyncha</taxon>
        <taxon>Psylloidea</taxon>
        <taxon>Psyllidae</taxon>
        <taxon>Diaphorininae</taxon>
        <taxon>Diaphorina</taxon>
    </lineage>
</organism>
<gene>
    <name evidence="2" type="primary">LOC103509455</name>
</gene>
<dbReference type="GeneID" id="103509455"/>
<dbReference type="STRING" id="121845.A0A3Q0ITI9"/>
<dbReference type="SUPFAM" id="SSF52540">
    <property type="entry name" value="P-loop containing nucleoside triphosphate hydrolases"/>
    <property type="match status" value="2"/>
</dbReference>
<evidence type="ECO:0000313" key="2">
    <source>
        <dbReference type="RefSeq" id="XP_026679582.1"/>
    </source>
</evidence>
<dbReference type="Gene3D" id="3.40.50.300">
    <property type="entry name" value="P-loop containing nucleotide triphosphate hydrolases"/>
    <property type="match status" value="2"/>
</dbReference>